<dbReference type="EMBL" id="CP097510">
    <property type="protein sequence ID" value="URE37664.1"/>
    <property type="molecule type" value="Genomic_DNA"/>
</dbReference>
<feature type="region of interest" description="Disordered" evidence="1">
    <location>
        <begin position="23"/>
        <end position="52"/>
    </location>
</feature>
<dbReference type="AlphaFoldDB" id="A0A9E7HNC9"/>
<evidence type="ECO:0000313" key="2">
    <source>
        <dbReference type="EMBL" id="URE37664.1"/>
    </source>
</evidence>
<proteinExistence type="predicted"/>
<keyword evidence="3" id="KW-1185">Reference proteome</keyword>
<organism evidence="2 3">
    <name type="scientific">Musa troglodytarum</name>
    <name type="common">fe'i banana</name>
    <dbReference type="NCBI Taxonomy" id="320322"/>
    <lineage>
        <taxon>Eukaryota</taxon>
        <taxon>Viridiplantae</taxon>
        <taxon>Streptophyta</taxon>
        <taxon>Embryophyta</taxon>
        <taxon>Tracheophyta</taxon>
        <taxon>Spermatophyta</taxon>
        <taxon>Magnoliopsida</taxon>
        <taxon>Liliopsida</taxon>
        <taxon>Zingiberales</taxon>
        <taxon>Musaceae</taxon>
        <taxon>Musa</taxon>
    </lineage>
</organism>
<name>A0A9E7HNC9_9LILI</name>
<protein>
    <submittedName>
        <fullName evidence="2">Uncharacterized protein</fullName>
    </submittedName>
</protein>
<accession>A0A9E7HNC9</accession>
<dbReference type="Proteomes" id="UP001055439">
    <property type="component" value="Chromosome 8"/>
</dbReference>
<gene>
    <name evidence="2" type="ORF">MUK42_16751</name>
</gene>
<reference evidence="2" key="1">
    <citation type="submission" date="2022-05" db="EMBL/GenBank/DDBJ databases">
        <title>The Musa troglodytarum L. genome provides insights into the mechanism of non-climacteric behaviour and enrichment of carotenoids.</title>
        <authorList>
            <person name="Wang J."/>
        </authorList>
    </citation>
    <scope>NUCLEOTIDE SEQUENCE</scope>
    <source>
        <tissue evidence="2">Leaf</tissue>
    </source>
</reference>
<sequence length="78" mass="8761">MELTSPTCVGCGRRLWVELGRKNRSGHGSREGLLETSGRRLVSSNERGSKLSPSWWRSTLTISNRSKKGSEAKNNRWS</sequence>
<feature type="compositionally biased region" description="Polar residues" evidence="1">
    <location>
        <begin position="42"/>
        <end position="52"/>
    </location>
</feature>
<evidence type="ECO:0000256" key="1">
    <source>
        <dbReference type="SAM" id="MobiDB-lite"/>
    </source>
</evidence>
<evidence type="ECO:0000313" key="3">
    <source>
        <dbReference type="Proteomes" id="UP001055439"/>
    </source>
</evidence>